<protein>
    <submittedName>
        <fullName evidence="9">ZFAT-like protein</fullName>
    </submittedName>
</protein>
<feature type="domain" description="C2H2-type" evidence="8">
    <location>
        <begin position="874"/>
        <end position="901"/>
    </location>
</feature>
<feature type="region of interest" description="Disordered" evidence="7">
    <location>
        <begin position="283"/>
        <end position="369"/>
    </location>
</feature>
<evidence type="ECO:0000313" key="10">
    <source>
        <dbReference type="Proteomes" id="UP001164746"/>
    </source>
</evidence>
<feature type="domain" description="C2H2-type" evidence="8">
    <location>
        <begin position="1008"/>
        <end position="1036"/>
    </location>
</feature>
<keyword evidence="3 5" id="KW-0863">Zinc-finger</keyword>
<feature type="compositionally biased region" description="Basic and acidic residues" evidence="7">
    <location>
        <begin position="321"/>
        <end position="335"/>
    </location>
</feature>
<keyword evidence="1" id="KW-0479">Metal-binding</keyword>
<proteinExistence type="predicted"/>
<accession>A0ABY7EW26</accession>
<feature type="domain" description="C2H2-type" evidence="8">
    <location>
        <begin position="493"/>
        <end position="521"/>
    </location>
</feature>
<keyword evidence="6" id="KW-0175">Coiled coil</keyword>
<feature type="domain" description="C2H2-type" evidence="8">
    <location>
        <begin position="930"/>
        <end position="957"/>
    </location>
</feature>
<feature type="compositionally biased region" description="Basic residues" evidence="7">
    <location>
        <begin position="153"/>
        <end position="165"/>
    </location>
</feature>
<feature type="domain" description="C2H2-type" evidence="8">
    <location>
        <begin position="1065"/>
        <end position="1092"/>
    </location>
</feature>
<evidence type="ECO:0000256" key="1">
    <source>
        <dbReference type="ARBA" id="ARBA00022723"/>
    </source>
</evidence>
<dbReference type="InterPro" id="IPR036236">
    <property type="entry name" value="Znf_C2H2_sf"/>
</dbReference>
<feature type="domain" description="C2H2-type" evidence="8">
    <location>
        <begin position="1170"/>
        <end position="1199"/>
    </location>
</feature>
<feature type="domain" description="C2H2-type" evidence="8">
    <location>
        <begin position="466"/>
        <end position="493"/>
    </location>
</feature>
<dbReference type="SMART" id="SM00355">
    <property type="entry name" value="ZnF_C2H2"/>
    <property type="match status" value="18"/>
</dbReference>
<feature type="domain" description="C2H2-type" evidence="8">
    <location>
        <begin position="541"/>
        <end position="563"/>
    </location>
</feature>
<evidence type="ECO:0000256" key="5">
    <source>
        <dbReference type="PROSITE-ProRule" id="PRU00042"/>
    </source>
</evidence>
<keyword evidence="10" id="KW-1185">Reference proteome</keyword>
<feature type="region of interest" description="Disordered" evidence="7">
    <location>
        <begin position="220"/>
        <end position="250"/>
    </location>
</feature>
<keyword evidence="2" id="KW-0677">Repeat</keyword>
<dbReference type="EMBL" id="CP111019">
    <property type="protein sequence ID" value="WAR13495.1"/>
    <property type="molecule type" value="Genomic_DNA"/>
</dbReference>
<name>A0ABY7EW26_MYAAR</name>
<evidence type="ECO:0000256" key="3">
    <source>
        <dbReference type="ARBA" id="ARBA00022771"/>
    </source>
</evidence>
<evidence type="ECO:0000256" key="2">
    <source>
        <dbReference type="ARBA" id="ARBA00022737"/>
    </source>
</evidence>
<dbReference type="InterPro" id="IPR050688">
    <property type="entry name" value="Zinc_finger/UBP_domain"/>
</dbReference>
<dbReference type="InterPro" id="IPR013087">
    <property type="entry name" value="Znf_C2H2_type"/>
</dbReference>
<feature type="domain" description="C2H2-type" evidence="8">
    <location>
        <begin position="1093"/>
        <end position="1120"/>
    </location>
</feature>
<feature type="compositionally biased region" description="Basic and acidic residues" evidence="7">
    <location>
        <begin position="166"/>
        <end position="182"/>
    </location>
</feature>
<evidence type="ECO:0000259" key="8">
    <source>
        <dbReference type="PROSITE" id="PS50157"/>
    </source>
</evidence>
<dbReference type="Gene3D" id="3.30.160.60">
    <property type="entry name" value="Classic Zinc Finger"/>
    <property type="match status" value="11"/>
</dbReference>
<organism evidence="9 10">
    <name type="scientific">Mya arenaria</name>
    <name type="common">Soft-shell clam</name>
    <dbReference type="NCBI Taxonomy" id="6604"/>
    <lineage>
        <taxon>Eukaryota</taxon>
        <taxon>Metazoa</taxon>
        <taxon>Spiralia</taxon>
        <taxon>Lophotrochozoa</taxon>
        <taxon>Mollusca</taxon>
        <taxon>Bivalvia</taxon>
        <taxon>Autobranchia</taxon>
        <taxon>Heteroconchia</taxon>
        <taxon>Euheterodonta</taxon>
        <taxon>Imparidentia</taxon>
        <taxon>Neoheterodontei</taxon>
        <taxon>Myida</taxon>
        <taxon>Myoidea</taxon>
        <taxon>Myidae</taxon>
        <taxon>Mya</taxon>
    </lineage>
</organism>
<feature type="domain" description="C2H2-type" evidence="8">
    <location>
        <begin position="1037"/>
        <end position="1064"/>
    </location>
</feature>
<keyword evidence="4" id="KW-0862">Zinc</keyword>
<dbReference type="PANTHER" id="PTHR24403:SF67">
    <property type="entry name" value="FI01116P-RELATED"/>
    <property type="match status" value="1"/>
</dbReference>
<feature type="region of interest" description="Disordered" evidence="7">
    <location>
        <begin position="752"/>
        <end position="776"/>
    </location>
</feature>
<dbReference type="SUPFAM" id="SSF57667">
    <property type="entry name" value="beta-beta-alpha zinc fingers"/>
    <property type="match status" value="5"/>
</dbReference>
<dbReference type="PANTHER" id="PTHR24403">
    <property type="entry name" value="ZINC FINGER PROTEIN"/>
    <property type="match status" value="1"/>
</dbReference>
<dbReference type="PROSITE" id="PS50157">
    <property type="entry name" value="ZINC_FINGER_C2H2_2"/>
    <property type="match status" value="14"/>
</dbReference>
<feature type="region of interest" description="Disordered" evidence="7">
    <location>
        <begin position="151"/>
        <end position="184"/>
    </location>
</feature>
<feature type="domain" description="C2H2-type" evidence="8">
    <location>
        <begin position="598"/>
        <end position="626"/>
    </location>
</feature>
<feature type="compositionally biased region" description="Acidic residues" evidence="7">
    <location>
        <begin position="225"/>
        <end position="244"/>
    </location>
</feature>
<feature type="coiled-coil region" evidence="6">
    <location>
        <begin position="723"/>
        <end position="750"/>
    </location>
</feature>
<feature type="domain" description="C2H2-type" evidence="8">
    <location>
        <begin position="958"/>
        <end position="986"/>
    </location>
</feature>
<feature type="domain" description="C2H2-type" evidence="8">
    <location>
        <begin position="439"/>
        <end position="466"/>
    </location>
</feature>
<evidence type="ECO:0000313" key="9">
    <source>
        <dbReference type="EMBL" id="WAR13495.1"/>
    </source>
</evidence>
<dbReference type="Pfam" id="PF00096">
    <property type="entry name" value="zf-C2H2"/>
    <property type="match status" value="5"/>
</dbReference>
<feature type="domain" description="C2H2-type" evidence="8">
    <location>
        <begin position="411"/>
        <end position="438"/>
    </location>
</feature>
<gene>
    <name evidence="9" type="ORF">MAR_027675</name>
</gene>
<evidence type="ECO:0000256" key="6">
    <source>
        <dbReference type="SAM" id="Coils"/>
    </source>
</evidence>
<dbReference type="Proteomes" id="UP001164746">
    <property type="component" value="Chromosome 8"/>
</dbReference>
<evidence type="ECO:0000256" key="7">
    <source>
        <dbReference type="SAM" id="MobiDB-lite"/>
    </source>
</evidence>
<dbReference type="PROSITE" id="PS00028">
    <property type="entry name" value="ZINC_FINGER_C2H2_1"/>
    <property type="match status" value="9"/>
</dbReference>
<sequence>MKKNAVSGIPSLSFGNIHGNADYYSKSSSNESAQIVRRSETPGVRDLKKTAMPLDTFICGTCMVSFNDIHEFILHKNDNCGKPAEAAVSEEMPVSDQTQAEVTTVVDNIGHLPDLDMVQESPEEEQQAVISAAVCLPGSEALLSNAAEIFQQKRGRPPGRPKKNKEKQAPLEKKHIPEKEPDIGPDGKMTCRRCKKVFSRERVFNAHRCIALSEYVDFTTKDVPDVDPDDNDLPQDDLEDEGALDPDYKDAEYKLPSSLRLDDDKKMLNKFFVPVEAADVQGQNAAERVEGHNGVSEGQVGGATEGGQDVDPDAALMEAAQHAEEGTDGKDREGKGIPVEVLQGPDIEESGREKKGNPPQFGSEEEKAQFEASLNVDLSGLDNMFRTHAIEQELNDNVQTSRFSQSELTLFSCNLCDKVFKSLSHMRTHVLTHTDLKPYKCFKCNYVSNSRGNLYTHMRKHTGQFYHCSHCKFHSVNRSHVREHMLTHTSQKQPCALCNRMYNTVKSLMSHIRKYHDNNKGREYLGTFQQSRELRGTTVIHQCHVCNRKFKKKADRDRHLFVHDIKDMAIVQHCQLCSYSASRIKYLEKHFQKHRCIYRCCRCDEMFLSTVRLVEHLTTTHTETGDPFTWEELFEESIAASLYLPEPDNKMSPDEKAVDNLPDELSVAAIEREERLQNSGENYLPFSAADLYINKELEIQGLGDEILGVSEGQREDTLAVEGVEAMDTVAEDTEMAVENIENNADDLVEHHDDQSLSEEVSNKVETNNVEDNNEDSCEKMDTHETALGNPSSIDVIKADDPSAIQDENSVEIDKEEQDNSAVVEETNLTEEDLLGDTNSLAKPRASAKRLIDKLGYKTMTLRIFQKMRDTFGSEECEYCGRLFFSRMDYETHVRTHTGDKPFVCTKCGFRSITKDNLRRHVEKEHENITYPCRDCAYVAYTRTQLWNHAMKHRGLKGLECPSCREQFETMTELKEHADQIHPNANIEELDKLLSSRHKIQGKIGRRTYKCPHCDKVFLRASSELQKHMWIHEGIKPFKCPLCPYACRSKNNLQAHMLRHSKDKPFQCGDCGKAYKSKTALRWHVRSHTGGKAFKCDRCPYEAVQASHLKRHMETHDVIKKFVCGECQFSANTLGFLKVHYARFHKHIDTSNLPTVAMAPVQPPGSEVNAFKCLSCDYLFGNLSDLKRHLKTRHHFNPKELANIISDEQENNGIQEVLFVMEDKTDSSQQPVAMEIITDPALDIEGSTVEVRQSSVATLLNVLMDGQPGDPNAVSPTSLGTVSQENIIVENEGQPVFVSSDGITGTTEIDGNQYVICIPQEGVDGIGMIEVQGEEVETESVPAIEMPPVLS</sequence>
<reference evidence="9" key="1">
    <citation type="submission" date="2022-11" db="EMBL/GenBank/DDBJ databases">
        <title>Centuries of genome instability and evolution in soft-shell clam transmissible cancer (bioRxiv).</title>
        <authorList>
            <person name="Hart S.F.M."/>
            <person name="Yonemitsu M.A."/>
            <person name="Giersch R.M."/>
            <person name="Beal B.F."/>
            <person name="Arriagada G."/>
            <person name="Davis B.W."/>
            <person name="Ostrander E.A."/>
            <person name="Goff S.P."/>
            <person name="Metzger M.J."/>
        </authorList>
    </citation>
    <scope>NUCLEOTIDE SEQUENCE</scope>
    <source>
        <strain evidence="9">MELC-2E11</strain>
        <tissue evidence="9">Siphon/mantle</tissue>
    </source>
</reference>
<evidence type="ECO:0000256" key="4">
    <source>
        <dbReference type="ARBA" id="ARBA00022833"/>
    </source>
</evidence>